<evidence type="ECO:0000313" key="3">
    <source>
        <dbReference type="Proteomes" id="UP000272942"/>
    </source>
</evidence>
<protein>
    <submittedName>
        <fullName evidence="2 4">Uncharacterized protein</fullName>
    </submittedName>
</protein>
<accession>A0A183AAJ2</accession>
<evidence type="ECO:0000313" key="2">
    <source>
        <dbReference type="EMBL" id="VDP71216.1"/>
    </source>
</evidence>
<reference evidence="2 3" key="2">
    <citation type="submission" date="2018-11" db="EMBL/GenBank/DDBJ databases">
        <authorList>
            <consortium name="Pathogen Informatics"/>
        </authorList>
    </citation>
    <scope>NUCLEOTIDE SEQUENCE [LARGE SCALE GENOMIC DNA]</scope>
    <source>
        <strain evidence="2 3">Egypt</strain>
    </source>
</reference>
<organism evidence="4">
    <name type="scientific">Echinostoma caproni</name>
    <dbReference type="NCBI Taxonomy" id="27848"/>
    <lineage>
        <taxon>Eukaryota</taxon>
        <taxon>Metazoa</taxon>
        <taxon>Spiralia</taxon>
        <taxon>Lophotrochozoa</taxon>
        <taxon>Platyhelminthes</taxon>
        <taxon>Trematoda</taxon>
        <taxon>Digenea</taxon>
        <taxon>Plagiorchiida</taxon>
        <taxon>Echinostomata</taxon>
        <taxon>Echinostomatoidea</taxon>
        <taxon>Echinostomatidae</taxon>
        <taxon>Echinostoma</taxon>
    </lineage>
</organism>
<feature type="compositionally biased region" description="Basic residues" evidence="1">
    <location>
        <begin position="69"/>
        <end position="79"/>
    </location>
</feature>
<dbReference type="EMBL" id="UZAN01040869">
    <property type="protein sequence ID" value="VDP71216.1"/>
    <property type="molecule type" value="Genomic_DNA"/>
</dbReference>
<reference evidence="4" key="1">
    <citation type="submission" date="2016-06" db="UniProtKB">
        <authorList>
            <consortium name="WormBaseParasite"/>
        </authorList>
    </citation>
    <scope>IDENTIFICATION</scope>
</reference>
<dbReference type="WBParaSite" id="ECPE_0000398401-mRNA-1">
    <property type="protein sequence ID" value="ECPE_0000398401-mRNA-1"/>
    <property type="gene ID" value="ECPE_0000398401"/>
</dbReference>
<keyword evidence="3" id="KW-1185">Reference proteome</keyword>
<gene>
    <name evidence="2" type="ORF">ECPE_LOCUS3977</name>
</gene>
<feature type="compositionally biased region" description="Polar residues" evidence="1">
    <location>
        <begin position="1"/>
        <end position="14"/>
    </location>
</feature>
<evidence type="ECO:0000256" key="1">
    <source>
        <dbReference type="SAM" id="MobiDB-lite"/>
    </source>
</evidence>
<feature type="region of interest" description="Disordered" evidence="1">
    <location>
        <begin position="1"/>
        <end position="79"/>
    </location>
</feature>
<sequence length="79" mass="8476">MAASTVSGMGTQYGPNDPSAPPLPGSTVLTSKRRSNTPLLRHPSDIGNNHFGYANRPNTDSLNLPIGYHGRRPSHSSHR</sequence>
<proteinExistence type="predicted"/>
<dbReference type="Proteomes" id="UP000272942">
    <property type="component" value="Unassembled WGS sequence"/>
</dbReference>
<evidence type="ECO:0000313" key="4">
    <source>
        <dbReference type="WBParaSite" id="ECPE_0000398401-mRNA-1"/>
    </source>
</evidence>
<dbReference type="AlphaFoldDB" id="A0A183AAJ2"/>
<name>A0A183AAJ2_9TREM</name>
<dbReference type="OrthoDB" id="6256452at2759"/>